<feature type="transmembrane region" description="Helical" evidence="1">
    <location>
        <begin position="15"/>
        <end position="33"/>
    </location>
</feature>
<sequence length="215" mass="24037">MSLQLEIGGGIVRELASWLAGLTLTVATIRYCYLIYLGRIKSSPAGWMIAAIAITIGYFAYWETSNPTWLGNIGQLLGAIEIWFVLGVLMWSLHRKNELGVEFDRFQWGCLLASLATVALWKFTNRPDVAFVLLQVILVISYIAVVGKLITWKDNHDYTPMWVAIFTTSVFGFVPALMDRDSFGIINSIRAILASGITTVIMLRLDSRKKSNTPL</sequence>
<evidence type="ECO:0000313" key="2">
    <source>
        <dbReference type="EMBL" id="OGN25735.1"/>
    </source>
</evidence>
<gene>
    <name evidence="2" type="ORF">A2925_00930</name>
</gene>
<reference evidence="2 3" key="1">
    <citation type="journal article" date="2016" name="Nat. Commun.">
        <title>Thousands of microbial genomes shed light on interconnected biogeochemical processes in an aquifer system.</title>
        <authorList>
            <person name="Anantharaman K."/>
            <person name="Brown C.T."/>
            <person name="Hug L.A."/>
            <person name="Sharon I."/>
            <person name="Castelle C.J."/>
            <person name="Probst A.J."/>
            <person name="Thomas B.C."/>
            <person name="Singh A."/>
            <person name="Wilkins M.J."/>
            <person name="Karaoz U."/>
            <person name="Brodie E.L."/>
            <person name="Williams K.H."/>
            <person name="Hubbard S.S."/>
            <person name="Banfield J.F."/>
        </authorList>
    </citation>
    <scope>NUCLEOTIDE SEQUENCE [LARGE SCALE GENOMIC DNA]</scope>
</reference>
<feature type="transmembrane region" description="Helical" evidence="1">
    <location>
        <begin position="73"/>
        <end position="93"/>
    </location>
</feature>
<protein>
    <submittedName>
        <fullName evidence="2">Uncharacterized protein</fullName>
    </submittedName>
</protein>
<accession>A0A1F8GK08</accession>
<name>A0A1F8GK08_9BACT</name>
<dbReference type="AlphaFoldDB" id="A0A1F8GK08"/>
<feature type="transmembrane region" description="Helical" evidence="1">
    <location>
        <begin position="159"/>
        <end position="178"/>
    </location>
</feature>
<organism evidence="2 3">
    <name type="scientific">Candidatus Yanofskybacteria bacterium RIFCSPLOWO2_01_FULL_44_22</name>
    <dbReference type="NCBI Taxonomy" id="1802697"/>
    <lineage>
        <taxon>Bacteria</taxon>
        <taxon>Candidatus Yanofskyibacteriota</taxon>
    </lineage>
</organism>
<evidence type="ECO:0000313" key="3">
    <source>
        <dbReference type="Proteomes" id="UP000178256"/>
    </source>
</evidence>
<feature type="transmembrane region" description="Helical" evidence="1">
    <location>
        <begin position="129"/>
        <end position="147"/>
    </location>
</feature>
<feature type="transmembrane region" description="Helical" evidence="1">
    <location>
        <begin position="45"/>
        <end position="61"/>
    </location>
</feature>
<comment type="caution">
    <text evidence="2">The sequence shown here is derived from an EMBL/GenBank/DDBJ whole genome shotgun (WGS) entry which is preliminary data.</text>
</comment>
<dbReference type="Proteomes" id="UP000178256">
    <property type="component" value="Unassembled WGS sequence"/>
</dbReference>
<keyword evidence="1" id="KW-1133">Transmembrane helix</keyword>
<keyword evidence="1" id="KW-0472">Membrane</keyword>
<evidence type="ECO:0000256" key="1">
    <source>
        <dbReference type="SAM" id="Phobius"/>
    </source>
</evidence>
<dbReference type="EMBL" id="MGKL01000013">
    <property type="protein sequence ID" value="OGN25735.1"/>
    <property type="molecule type" value="Genomic_DNA"/>
</dbReference>
<keyword evidence="1" id="KW-0812">Transmembrane</keyword>
<feature type="transmembrane region" description="Helical" evidence="1">
    <location>
        <begin position="184"/>
        <end position="205"/>
    </location>
</feature>
<proteinExistence type="predicted"/>